<accession>A0A8H3I0Q0</accession>
<sequence>MRPPAPGCDVYSLPLSVYTDRYVALIRRMALEDCADELIEQNVISYDADSDTATLGGNVLENYAASLHLPHKLGGLEVDDGIPRIMGLLRDDVPSSGYHSKMLQLYIGFISIDLFKLSILVGVLSRLNMLKPFIQLAILDTDKIVTRSLSEAVAYELRSSMSPDGYGMNPAGGVSLPLYQYGVLLPEIGGVGPSDLEYFFELVWSDRKGFTQLLSSNPFYAFGWSSVFCIIFKVFEKRKASTTGERWTQLWYLLYRYRLFAPLVEEGLAQVMCSEIETRGRTHELPGLSEIDGPFDEEDSRMVVRGYIKKMTRPDAEFPSPKTPIQLMRVPYEAMKHMRVYDLAAECIQATLPYAWIDIAALNEQYTYNAKDAKNTVDNMHMHVCRLVTKIKEILEVNAGDITPEQISEFLYALANGDFLAIIGRALLAFATYFAARVNVDSEIDSVATLLKKRYSPEGVSQIFGPSLSDIHKATRQNELVYALSQQATHVYKFARDSKVVLEGLMAGLGITLEENPTSDALPCAYGRCSATHVDCVKLKIGEIITQFRTVQHAEFSHK</sequence>
<proteinExistence type="predicted"/>
<evidence type="ECO:0000313" key="1">
    <source>
        <dbReference type="EMBL" id="CAE7234160.1"/>
    </source>
</evidence>
<dbReference type="EMBL" id="CAJNJQ010006665">
    <property type="protein sequence ID" value="CAE7234160.1"/>
    <property type="molecule type" value="Genomic_DNA"/>
</dbReference>
<dbReference type="Proteomes" id="UP000663827">
    <property type="component" value="Unassembled WGS sequence"/>
</dbReference>
<organism evidence="1 2">
    <name type="scientific">Rhizoctonia solani</name>
    <dbReference type="NCBI Taxonomy" id="456999"/>
    <lineage>
        <taxon>Eukaryota</taxon>
        <taxon>Fungi</taxon>
        <taxon>Dikarya</taxon>
        <taxon>Basidiomycota</taxon>
        <taxon>Agaricomycotina</taxon>
        <taxon>Agaricomycetes</taxon>
        <taxon>Cantharellales</taxon>
        <taxon>Ceratobasidiaceae</taxon>
        <taxon>Rhizoctonia</taxon>
    </lineage>
</organism>
<name>A0A8H3I0Q0_9AGAM</name>
<gene>
    <name evidence="1" type="ORF">RDB_LOCUS193167</name>
</gene>
<evidence type="ECO:0000313" key="2">
    <source>
        <dbReference type="Proteomes" id="UP000663827"/>
    </source>
</evidence>
<protein>
    <submittedName>
        <fullName evidence="1">Uncharacterized protein</fullName>
    </submittedName>
</protein>
<comment type="caution">
    <text evidence="1">The sequence shown here is derived from an EMBL/GenBank/DDBJ whole genome shotgun (WGS) entry which is preliminary data.</text>
</comment>
<reference evidence="1" key="1">
    <citation type="submission" date="2021-01" db="EMBL/GenBank/DDBJ databases">
        <authorList>
            <person name="Kaushik A."/>
        </authorList>
    </citation>
    <scope>NUCLEOTIDE SEQUENCE</scope>
    <source>
        <strain evidence="1">AG5</strain>
    </source>
</reference>
<dbReference type="OrthoDB" id="1099063at2759"/>
<dbReference type="AlphaFoldDB" id="A0A8H3I0Q0"/>